<evidence type="ECO:0000313" key="6">
    <source>
        <dbReference type="Proteomes" id="UP001595974"/>
    </source>
</evidence>
<reference evidence="6" key="1">
    <citation type="journal article" date="2019" name="Int. J. Syst. Evol. Microbiol.">
        <title>The Global Catalogue of Microorganisms (GCM) 10K type strain sequencing project: providing services to taxonomists for standard genome sequencing and annotation.</title>
        <authorList>
            <consortium name="The Broad Institute Genomics Platform"/>
            <consortium name="The Broad Institute Genome Sequencing Center for Infectious Disease"/>
            <person name="Wu L."/>
            <person name="Ma J."/>
        </authorList>
    </citation>
    <scope>NUCLEOTIDE SEQUENCE [LARGE SCALE GENOMIC DNA]</scope>
    <source>
        <strain evidence="6">SHR3</strain>
    </source>
</reference>
<gene>
    <name evidence="5" type="ORF">ACFPTN_05855</name>
</gene>
<name>A0ABW1ANW9_9RHOO</name>
<feature type="domain" description="AMP-binding enzyme C-terminal" evidence="4">
    <location>
        <begin position="429"/>
        <end position="504"/>
    </location>
</feature>
<dbReference type="SUPFAM" id="SSF56801">
    <property type="entry name" value="Acetyl-CoA synthetase-like"/>
    <property type="match status" value="1"/>
</dbReference>
<evidence type="ECO:0000259" key="3">
    <source>
        <dbReference type="Pfam" id="PF00501"/>
    </source>
</evidence>
<dbReference type="InterPro" id="IPR042099">
    <property type="entry name" value="ANL_N_sf"/>
</dbReference>
<dbReference type="PROSITE" id="PS00455">
    <property type="entry name" value="AMP_BINDING"/>
    <property type="match status" value="1"/>
</dbReference>
<evidence type="ECO:0000256" key="1">
    <source>
        <dbReference type="ARBA" id="ARBA00006432"/>
    </source>
</evidence>
<dbReference type="Pfam" id="PF13193">
    <property type="entry name" value="AMP-binding_C"/>
    <property type="match status" value="1"/>
</dbReference>
<keyword evidence="6" id="KW-1185">Reference proteome</keyword>
<protein>
    <submittedName>
        <fullName evidence="5">Class I adenylate-forming enzyme family protein</fullName>
    </submittedName>
</protein>
<accession>A0ABW1ANW9</accession>
<dbReference type="PANTHER" id="PTHR43201:SF5">
    <property type="entry name" value="MEDIUM-CHAIN ACYL-COA LIGASE ACSF2, MITOCHONDRIAL"/>
    <property type="match status" value="1"/>
</dbReference>
<dbReference type="RefSeq" id="WP_096452844.1">
    <property type="nucleotide sequence ID" value="NZ_JBHSOG010000016.1"/>
</dbReference>
<dbReference type="EMBL" id="JBHSOG010000016">
    <property type="protein sequence ID" value="MFC5768890.1"/>
    <property type="molecule type" value="Genomic_DNA"/>
</dbReference>
<comment type="similarity">
    <text evidence="1">Belongs to the ATP-dependent AMP-binding enzyme family.</text>
</comment>
<sequence>MLPRDLIKRCARNYPNKTAYYMGEHSATWRRMDERSDWLAAGLQKLGIGKGDAIGVLSQESIEIYEQFMACMKIGAVRVGINWRYASEEVLHCARDSGIRALVVQGRLVEQLKNELERFADAGVLVIGYDDGHGLDLDYEAIIDQGRQRAVDYPALDRDDTLFVTYTSGTSGLPKGVVLSHGGLHDVILHSVLSVGLGPDDVWYMPAASSWVVIAMNVWGLANGMAHVIPEGAFDVKAYLRDVERHRVTVVMQVPTTLRWLMREFATGQYDFSSVRLLVFGSSPASPELIHQIHGTWPDVGLLQTYGQTEVTGGWVTFMTPADYRLAFDGRPELLKSVGRVGLHFELTVRDDEGKELPPGETGELWMRGTPMMKGYQNLPEKTREVMPGDGWLRSHDIVSIDADGYVYLHDRKNFLIITGAVNVFPSSVEAVVMTHSAVEEVAVIGVPHPEWGEAVVAVVKPKDGESLAADELIDFCRSHLSKPETPKHVLIVDHPLPKTLTAKLQKAEIRRWVLDDPKRLPWSVAEAK</sequence>
<comment type="caution">
    <text evidence="5">The sequence shown here is derived from an EMBL/GenBank/DDBJ whole genome shotgun (WGS) entry which is preliminary data.</text>
</comment>
<evidence type="ECO:0000259" key="4">
    <source>
        <dbReference type="Pfam" id="PF13193"/>
    </source>
</evidence>
<dbReference type="Proteomes" id="UP001595974">
    <property type="component" value="Unassembled WGS sequence"/>
</dbReference>
<dbReference type="Pfam" id="PF00501">
    <property type="entry name" value="AMP-binding"/>
    <property type="match status" value="1"/>
</dbReference>
<dbReference type="InterPro" id="IPR045851">
    <property type="entry name" value="AMP-bd_C_sf"/>
</dbReference>
<keyword evidence="2" id="KW-0436">Ligase</keyword>
<dbReference type="Gene3D" id="3.40.50.12780">
    <property type="entry name" value="N-terminal domain of ligase-like"/>
    <property type="match status" value="1"/>
</dbReference>
<dbReference type="Gene3D" id="3.30.300.30">
    <property type="match status" value="1"/>
</dbReference>
<dbReference type="PANTHER" id="PTHR43201">
    <property type="entry name" value="ACYL-COA SYNTHETASE"/>
    <property type="match status" value="1"/>
</dbReference>
<evidence type="ECO:0000256" key="2">
    <source>
        <dbReference type="ARBA" id="ARBA00022598"/>
    </source>
</evidence>
<proteinExistence type="inferred from homology"/>
<evidence type="ECO:0000313" key="5">
    <source>
        <dbReference type="EMBL" id="MFC5768890.1"/>
    </source>
</evidence>
<dbReference type="InterPro" id="IPR020845">
    <property type="entry name" value="AMP-binding_CS"/>
</dbReference>
<dbReference type="InterPro" id="IPR025110">
    <property type="entry name" value="AMP-bd_C"/>
</dbReference>
<dbReference type="InterPro" id="IPR000873">
    <property type="entry name" value="AMP-dep_synth/lig_dom"/>
</dbReference>
<organism evidence="5 6">
    <name type="scientific">Thauera sinica</name>
    <dbReference type="NCBI Taxonomy" id="2665146"/>
    <lineage>
        <taxon>Bacteria</taxon>
        <taxon>Pseudomonadati</taxon>
        <taxon>Pseudomonadota</taxon>
        <taxon>Betaproteobacteria</taxon>
        <taxon>Rhodocyclales</taxon>
        <taxon>Zoogloeaceae</taxon>
        <taxon>Thauera</taxon>
    </lineage>
</organism>
<feature type="domain" description="AMP-dependent synthetase/ligase" evidence="3">
    <location>
        <begin position="8"/>
        <end position="376"/>
    </location>
</feature>